<dbReference type="OrthoDB" id="26460at2"/>
<name>A0A1K2HNX2_9NEIS</name>
<dbReference type="STRING" id="1121279.SAMN02745887_03025"/>
<dbReference type="RefSeq" id="WP_072429508.1">
    <property type="nucleotide sequence ID" value="NZ_FPKR01000012.1"/>
</dbReference>
<reference evidence="1 2" key="1">
    <citation type="submission" date="2016-11" db="EMBL/GenBank/DDBJ databases">
        <authorList>
            <person name="Jaros S."/>
            <person name="Januszkiewicz K."/>
            <person name="Wedrychowicz H."/>
        </authorList>
    </citation>
    <scope>NUCLEOTIDE SEQUENCE [LARGE SCALE GENOMIC DNA]</scope>
    <source>
        <strain evidence="1 2">DSM 18899</strain>
    </source>
</reference>
<keyword evidence="2" id="KW-1185">Reference proteome</keyword>
<organism evidence="1 2">
    <name type="scientific">Chitinimonas taiwanensis DSM 18899</name>
    <dbReference type="NCBI Taxonomy" id="1121279"/>
    <lineage>
        <taxon>Bacteria</taxon>
        <taxon>Pseudomonadati</taxon>
        <taxon>Pseudomonadota</taxon>
        <taxon>Betaproteobacteria</taxon>
        <taxon>Neisseriales</taxon>
        <taxon>Chitinibacteraceae</taxon>
        <taxon>Chitinimonas</taxon>
    </lineage>
</organism>
<dbReference type="Proteomes" id="UP000186513">
    <property type="component" value="Unassembled WGS sequence"/>
</dbReference>
<evidence type="ECO:0000313" key="2">
    <source>
        <dbReference type="Proteomes" id="UP000186513"/>
    </source>
</evidence>
<gene>
    <name evidence="1" type="ORF">SAMN02745887_03025</name>
</gene>
<accession>A0A1K2HNX2</accession>
<sequence length="138" mass="15413">MLTALLVFVALVVALYLANQLAERHLRKRAMQLDSSAQDEATAEVAEAYFRAQPDIGALRRANVFAQLGRPAQCDDWDRGRLICTWRGQDRCLCIDTRDEDIDAVYLLDPAHSAYSDPALEVIWERPAAARPGERGAD</sequence>
<dbReference type="AlphaFoldDB" id="A0A1K2HNX2"/>
<protein>
    <submittedName>
        <fullName evidence="1">Uncharacterized protein</fullName>
    </submittedName>
</protein>
<evidence type="ECO:0000313" key="1">
    <source>
        <dbReference type="EMBL" id="SFZ78500.1"/>
    </source>
</evidence>
<dbReference type="EMBL" id="FPKR01000012">
    <property type="protein sequence ID" value="SFZ78500.1"/>
    <property type="molecule type" value="Genomic_DNA"/>
</dbReference>
<proteinExistence type="predicted"/>